<dbReference type="PROSITE" id="PS51257">
    <property type="entry name" value="PROKAR_LIPOPROTEIN"/>
    <property type="match status" value="1"/>
</dbReference>
<keyword evidence="3" id="KW-1185">Reference proteome</keyword>
<name>A0ABU0YSY4_9PROT</name>
<sequence length="180" mass="19250">MIQHIRPLVLLLGLAACSTSAPQAADLTPQGIGAVKLGMRLAEAEQALQARFRPMEPEESEACWQTQRADGNAPHIWYMVEDGKITRIDIGDSVGVSDANPAITVKTAEGIAIGAKESDVLAAYGPTTKVMPHKYDQAGHYLIVDSPDARSALVFETSNGIVTTFRAGFHPSVDYVEGCN</sequence>
<proteinExistence type="predicted"/>
<gene>
    <name evidence="2" type="ORF">Q8A70_24240</name>
</gene>
<dbReference type="EMBL" id="JAUYVI010000008">
    <property type="protein sequence ID" value="MDQ7250821.1"/>
    <property type="molecule type" value="Genomic_DNA"/>
</dbReference>
<evidence type="ECO:0000256" key="1">
    <source>
        <dbReference type="SAM" id="SignalP"/>
    </source>
</evidence>
<organism evidence="2 3">
    <name type="scientific">Dongia sedimenti</name>
    <dbReference type="NCBI Taxonomy" id="3064282"/>
    <lineage>
        <taxon>Bacteria</taxon>
        <taxon>Pseudomonadati</taxon>
        <taxon>Pseudomonadota</taxon>
        <taxon>Alphaproteobacteria</taxon>
        <taxon>Rhodospirillales</taxon>
        <taxon>Dongiaceae</taxon>
        <taxon>Dongia</taxon>
    </lineage>
</organism>
<accession>A0ABU0YSY4</accession>
<dbReference type="Proteomes" id="UP001230156">
    <property type="component" value="Unassembled WGS sequence"/>
</dbReference>
<evidence type="ECO:0000313" key="2">
    <source>
        <dbReference type="EMBL" id="MDQ7250821.1"/>
    </source>
</evidence>
<dbReference type="RefSeq" id="WP_379960582.1">
    <property type="nucleotide sequence ID" value="NZ_JAUYVI010000008.1"/>
</dbReference>
<comment type="caution">
    <text evidence="2">The sequence shown here is derived from an EMBL/GenBank/DDBJ whole genome shotgun (WGS) entry which is preliminary data.</text>
</comment>
<reference evidence="3" key="1">
    <citation type="submission" date="2023-08" db="EMBL/GenBank/DDBJ databases">
        <title>Rhodospirillaceae gen. nov., a novel taxon isolated from the Yangtze River Yuezi River estuary sludge.</title>
        <authorList>
            <person name="Ruan L."/>
        </authorList>
    </citation>
    <scope>NUCLEOTIDE SEQUENCE [LARGE SCALE GENOMIC DNA]</scope>
    <source>
        <strain evidence="3">R-7</strain>
    </source>
</reference>
<evidence type="ECO:0000313" key="3">
    <source>
        <dbReference type="Proteomes" id="UP001230156"/>
    </source>
</evidence>
<feature type="signal peptide" evidence="1">
    <location>
        <begin position="1"/>
        <end position="24"/>
    </location>
</feature>
<keyword evidence="1" id="KW-0732">Signal</keyword>
<protein>
    <recommendedName>
        <fullName evidence="4">Lipoprotein</fullName>
    </recommendedName>
</protein>
<feature type="chain" id="PRO_5045215365" description="Lipoprotein" evidence="1">
    <location>
        <begin position="25"/>
        <end position="180"/>
    </location>
</feature>
<evidence type="ECO:0008006" key="4">
    <source>
        <dbReference type="Google" id="ProtNLM"/>
    </source>
</evidence>